<dbReference type="InterPro" id="IPR056884">
    <property type="entry name" value="NPHP3-like_N"/>
</dbReference>
<protein>
    <submittedName>
        <fullName evidence="5">Uncharacterized protein</fullName>
    </submittedName>
</protein>
<dbReference type="AlphaFoldDB" id="A0AAN6LLP8"/>
<dbReference type="PANTHER" id="PTHR10039:SF14">
    <property type="entry name" value="NACHT DOMAIN-CONTAINING PROTEIN"/>
    <property type="match status" value="1"/>
</dbReference>
<dbReference type="InterPro" id="IPR036770">
    <property type="entry name" value="Ankyrin_rpt-contain_sf"/>
</dbReference>
<organism evidence="5 6">
    <name type="scientific">Pseudopithomyces chartarum</name>
    <dbReference type="NCBI Taxonomy" id="1892770"/>
    <lineage>
        <taxon>Eukaryota</taxon>
        <taxon>Fungi</taxon>
        <taxon>Dikarya</taxon>
        <taxon>Ascomycota</taxon>
        <taxon>Pezizomycotina</taxon>
        <taxon>Dothideomycetes</taxon>
        <taxon>Pleosporomycetidae</taxon>
        <taxon>Pleosporales</taxon>
        <taxon>Massarineae</taxon>
        <taxon>Didymosphaeriaceae</taxon>
        <taxon>Pseudopithomyces</taxon>
    </lineage>
</organism>
<dbReference type="InterPro" id="IPR054471">
    <property type="entry name" value="GPIID_WHD"/>
</dbReference>
<keyword evidence="6" id="KW-1185">Reference proteome</keyword>
<feature type="repeat" description="ANK" evidence="2">
    <location>
        <begin position="918"/>
        <end position="950"/>
    </location>
</feature>
<evidence type="ECO:0000256" key="1">
    <source>
        <dbReference type="ARBA" id="ARBA00022737"/>
    </source>
</evidence>
<dbReference type="Gene3D" id="3.40.50.300">
    <property type="entry name" value="P-loop containing nucleotide triphosphate hydrolases"/>
    <property type="match status" value="1"/>
</dbReference>
<comment type="caution">
    <text evidence="5">The sequence shown here is derived from an EMBL/GenBank/DDBJ whole genome shotgun (WGS) entry which is preliminary data.</text>
</comment>
<reference evidence="5 6" key="1">
    <citation type="submission" date="2021-02" db="EMBL/GenBank/DDBJ databases">
        <title>Genome assembly of Pseudopithomyces chartarum.</title>
        <authorList>
            <person name="Jauregui R."/>
            <person name="Singh J."/>
            <person name="Voisey C."/>
        </authorList>
    </citation>
    <scope>NUCLEOTIDE SEQUENCE [LARGE SCALE GENOMIC DNA]</scope>
    <source>
        <strain evidence="5 6">AGR01</strain>
    </source>
</reference>
<dbReference type="Pfam" id="PF24883">
    <property type="entry name" value="NPHP3_N"/>
    <property type="match status" value="1"/>
</dbReference>
<proteinExistence type="predicted"/>
<dbReference type="Pfam" id="PF12796">
    <property type="entry name" value="Ank_2"/>
    <property type="match status" value="2"/>
</dbReference>
<dbReference type="Gene3D" id="1.25.40.20">
    <property type="entry name" value="Ankyrin repeat-containing domain"/>
    <property type="match status" value="2"/>
</dbReference>
<dbReference type="Pfam" id="PF22939">
    <property type="entry name" value="WHD_GPIID"/>
    <property type="match status" value="1"/>
</dbReference>
<keyword evidence="2" id="KW-0040">ANK repeat</keyword>
<dbReference type="PROSITE" id="PS50088">
    <property type="entry name" value="ANK_REPEAT"/>
    <property type="match status" value="4"/>
</dbReference>
<feature type="repeat" description="ANK" evidence="2">
    <location>
        <begin position="883"/>
        <end position="917"/>
    </location>
</feature>
<dbReference type="Proteomes" id="UP001280581">
    <property type="component" value="Unassembled WGS sequence"/>
</dbReference>
<name>A0AAN6LLP8_9PLEO</name>
<dbReference type="InterPro" id="IPR027417">
    <property type="entry name" value="P-loop_NTPase"/>
</dbReference>
<gene>
    <name evidence="5" type="ORF">GRF29_1536g180272</name>
</gene>
<dbReference type="SMART" id="SM00248">
    <property type="entry name" value="ANK"/>
    <property type="match status" value="9"/>
</dbReference>
<evidence type="ECO:0000313" key="5">
    <source>
        <dbReference type="EMBL" id="KAK3196971.1"/>
    </source>
</evidence>
<sequence>MEIKAKGFKRLSWNSYKKVDYSVFVAKQVQRFRDRISHHLHVLQLDLDMSALSCLSSVQTGVANQQTSLQIIRSIIDIQLSALEAHLGRQSAQLADIQQKDEAELLRSVLAWLKPLMSFHTKYRSTLNETMPDSCDWIFEKQEYKDWLPAVNTSRPSFLWVTAIPGAGKTFLATEVIRRLSERHTVAYFYCEARTQQSRQTTNILCTWLWQILRKHKDALIEFLDEYSSGSEPHNESMERILRAVLQTRPNIFIVLDGLDECDPTTVREISEFLISLLGHTSVLLFSRICMYTEEVLNKVSSQYRISRLQIEDTDTASDITRFVGQELETLPALQGGEKIEVAEALQGRAQGMFLWVNLAVKQLKSGGGVDVDDYLSQIRDIPQDLDEYYGRVLHNLHVSASETSRRRSRVIFQWLVCSQRPLTVSELAIAVKLDAGKPNFLQRRKFGLEELKTAVHYRCGPLAKFIDNGPDLFVTLVHATAREFLLRYDQVNEPFKNLMVNASATHTWMARCCLAYLCYEHTRIPSMKSDRLRDITTRQLALDQVFVAHFSDYALLEYAALHWIDHSRLSDYTPELCDNLQSFCTSESSTINWLQVYLHLRGDRGLFRTSRAIGDIRLLEDIGSRLRGTQVDQSFEVWLEHLRGPSDGRFERWERFLSSGDANGYLPALHIAAFFDFENFTRLALDQGSDVNERNVQNQTPLHQAARADSVNTGQLLLRYGADVNAIGWAANTPLSWAIDVECYTTCNKPGPFRMVPILLEAGADPNLTLECYSPLHRATDMPRPDDPHLLHVVELLLQYGAVKHINGYYRHSPPISNAAAAGALNLVKLLLAHGADPDGCDRGLRSSFRYPLIAALRKWHNIEIIGALLEHGCDPNVAYSDGRTALHLCASNSDNAGDVIELLLSKGCKMNTPCADGSTPLHDAVRANNLSAIKSLLDNGSDTDIVDELRRSPIMVAAELGNFQAVQMLRKYGTATKGPDWELICSSQEKVNILRHSAERMPRNEKDVFEVYWVLLTCSTRSRSRRVSRNIIVRILEFACYWPCQTWCRNDLIEYDQDQAALDTPYILTSPLQLGNRHSIRQIAFITRSHDQGWSDYPEFHGTYEGSWTWFEVAIQKADGSWHEFGPGDQKIVTNVHGSNRLKEHCVVYGHHWPKMQCKWLDTLETGDRIAILAKARFLGWVNVVHSVRIDVSSACLIQSPRNDLGLRDI</sequence>
<feature type="domain" description="Nephrocystin 3-like N-terminal" evidence="4">
    <location>
        <begin position="134"/>
        <end position="287"/>
    </location>
</feature>
<accession>A0AAN6LLP8</accession>
<dbReference type="InterPro" id="IPR002110">
    <property type="entry name" value="Ankyrin_rpt"/>
</dbReference>
<evidence type="ECO:0000259" key="4">
    <source>
        <dbReference type="Pfam" id="PF24883"/>
    </source>
</evidence>
<dbReference type="PROSITE" id="PS50297">
    <property type="entry name" value="ANK_REP_REGION"/>
    <property type="match status" value="3"/>
</dbReference>
<dbReference type="SUPFAM" id="SSF48403">
    <property type="entry name" value="Ankyrin repeat"/>
    <property type="match status" value="1"/>
</dbReference>
<dbReference type="Pfam" id="PF00023">
    <property type="entry name" value="Ank"/>
    <property type="match status" value="1"/>
</dbReference>
<evidence type="ECO:0000259" key="3">
    <source>
        <dbReference type="Pfam" id="PF22939"/>
    </source>
</evidence>
<feature type="repeat" description="ANK" evidence="2">
    <location>
        <begin position="812"/>
        <end position="844"/>
    </location>
</feature>
<keyword evidence="1" id="KW-0677">Repeat</keyword>
<feature type="repeat" description="ANK" evidence="2">
    <location>
        <begin position="698"/>
        <end position="730"/>
    </location>
</feature>
<dbReference type="PANTHER" id="PTHR10039">
    <property type="entry name" value="AMELOGENIN"/>
    <property type="match status" value="1"/>
</dbReference>
<dbReference type="SUPFAM" id="SSF52540">
    <property type="entry name" value="P-loop containing nucleoside triphosphate hydrolases"/>
    <property type="match status" value="1"/>
</dbReference>
<evidence type="ECO:0000256" key="2">
    <source>
        <dbReference type="PROSITE-ProRule" id="PRU00023"/>
    </source>
</evidence>
<feature type="domain" description="GPI inositol-deacylase winged helix" evidence="3">
    <location>
        <begin position="403"/>
        <end position="490"/>
    </location>
</feature>
<dbReference type="EMBL" id="WVTA01000021">
    <property type="protein sequence ID" value="KAK3196971.1"/>
    <property type="molecule type" value="Genomic_DNA"/>
</dbReference>
<evidence type="ECO:0000313" key="6">
    <source>
        <dbReference type="Proteomes" id="UP001280581"/>
    </source>
</evidence>